<dbReference type="Gene3D" id="2.60.120.260">
    <property type="entry name" value="Galactose-binding domain-like"/>
    <property type="match status" value="1"/>
</dbReference>
<evidence type="ECO:0000313" key="4">
    <source>
        <dbReference type="Proteomes" id="UP001153148"/>
    </source>
</evidence>
<dbReference type="InterPro" id="IPR045093">
    <property type="entry name" value="Cullin"/>
</dbReference>
<organism evidence="3 4">
    <name type="scientific">Timema podura</name>
    <name type="common">Walking stick</name>
    <dbReference type="NCBI Taxonomy" id="61482"/>
    <lineage>
        <taxon>Eukaryota</taxon>
        <taxon>Metazoa</taxon>
        <taxon>Ecdysozoa</taxon>
        <taxon>Arthropoda</taxon>
        <taxon>Hexapoda</taxon>
        <taxon>Insecta</taxon>
        <taxon>Pterygota</taxon>
        <taxon>Neoptera</taxon>
        <taxon>Polyneoptera</taxon>
        <taxon>Phasmatodea</taxon>
        <taxon>Timematodea</taxon>
        <taxon>Timematoidea</taxon>
        <taxon>Timematidae</taxon>
        <taxon>Timema</taxon>
    </lineage>
</organism>
<feature type="non-terminal residue" evidence="3">
    <location>
        <position position="1"/>
    </location>
</feature>
<dbReference type="InterPro" id="IPR004939">
    <property type="entry name" value="APC_su10/DOC_dom"/>
</dbReference>
<evidence type="ECO:0000256" key="1">
    <source>
        <dbReference type="SAM" id="MobiDB-lite"/>
    </source>
</evidence>
<dbReference type="PANTHER" id="PTHR22771:SF4">
    <property type="entry name" value="CULLIN 7-RELATED"/>
    <property type="match status" value="1"/>
</dbReference>
<comment type="caution">
    <text evidence="3">The sequence shown here is derived from an EMBL/GenBank/DDBJ whole genome shotgun (WGS) entry which is preliminary data.</text>
</comment>
<proteinExistence type="predicted"/>
<feature type="non-terminal residue" evidence="3">
    <location>
        <position position="119"/>
    </location>
</feature>
<dbReference type="PANTHER" id="PTHR22771">
    <property type="entry name" value="CULLIN AND GALACTOSE-BINDING DOMAIN-CONTAINING"/>
    <property type="match status" value="1"/>
</dbReference>
<dbReference type="Proteomes" id="UP001153148">
    <property type="component" value="Unassembled WGS sequence"/>
</dbReference>
<name>A0ABN7PMN1_TIMPD</name>
<protein>
    <recommendedName>
        <fullName evidence="2">DOC domain-containing protein</fullName>
    </recommendedName>
</protein>
<gene>
    <name evidence="3" type="ORF">TPAB3V08_LOCUS16041</name>
</gene>
<dbReference type="SUPFAM" id="SSF49785">
    <property type="entry name" value="Galactose-binding domain-like"/>
    <property type="match status" value="1"/>
</dbReference>
<evidence type="ECO:0000313" key="3">
    <source>
        <dbReference type="EMBL" id="CAG2069098.1"/>
    </source>
</evidence>
<dbReference type="SMART" id="SM01337">
    <property type="entry name" value="APC10"/>
    <property type="match status" value="1"/>
</dbReference>
<accession>A0ABN7PMN1</accession>
<dbReference type="PROSITE" id="PS51284">
    <property type="entry name" value="DOC"/>
    <property type="match status" value="1"/>
</dbReference>
<dbReference type="EMBL" id="CAJPIN010116654">
    <property type="protein sequence ID" value="CAG2069098.1"/>
    <property type="molecule type" value="Genomic_DNA"/>
</dbReference>
<evidence type="ECO:0000259" key="2">
    <source>
        <dbReference type="PROSITE" id="PS51284"/>
    </source>
</evidence>
<keyword evidence="4" id="KW-1185">Reference proteome</keyword>
<feature type="domain" description="DOC" evidence="2">
    <location>
        <begin position="1"/>
        <end position="119"/>
    </location>
</feature>
<dbReference type="Pfam" id="PF03256">
    <property type="entry name" value="ANAPC10"/>
    <property type="match status" value="1"/>
</dbReference>
<sequence length="119" mass="13179">QHWIHLELFPDVLVHSLRMTVDPADSSYMPSLVVVNAGDTFTTMRELSTVNIRTTDTVVTLLADIKEYYACVEVAVKQCRNGGIDCKIHSLGIVGRRKTNEGHAPSSLSFLASDNDDMQ</sequence>
<reference evidence="3" key="1">
    <citation type="submission" date="2021-03" db="EMBL/GenBank/DDBJ databases">
        <authorList>
            <person name="Tran Van P."/>
        </authorList>
    </citation>
    <scope>NUCLEOTIDE SEQUENCE</scope>
</reference>
<feature type="region of interest" description="Disordered" evidence="1">
    <location>
        <begin position="98"/>
        <end position="119"/>
    </location>
</feature>
<dbReference type="InterPro" id="IPR008979">
    <property type="entry name" value="Galactose-bd-like_sf"/>
</dbReference>